<protein>
    <submittedName>
        <fullName evidence="1">Uncharacterized protein</fullName>
    </submittedName>
</protein>
<reference evidence="1 2" key="1">
    <citation type="submission" date="2018-02" db="EMBL/GenBank/DDBJ databases">
        <title>The genomes of Aspergillus section Nigri reveals drivers in fungal speciation.</title>
        <authorList>
            <consortium name="DOE Joint Genome Institute"/>
            <person name="Vesth T.C."/>
            <person name="Nybo J."/>
            <person name="Theobald S."/>
            <person name="Brandl J."/>
            <person name="Frisvad J.C."/>
            <person name="Nielsen K.F."/>
            <person name="Lyhne E.K."/>
            <person name="Kogle M.E."/>
            <person name="Kuo A."/>
            <person name="Riley R."/>
            <person name="Clum A."/>
            <person name="Nolan M."/>
            <person name="Lipzen A."/>
            <person name="Salamov A."/>
            <person name="Henrissat B."/>
            <person name="Wiebenga A."/>
            <person name="De vries R.P."/>
            <person name="Grigoriev I.V."/>
            <person name="Mortensen U.H."/>
            <person name="Andersen M.R."/>
            <person name="Baker S.E."/>
        </authorList>
    </citation>
    <scope>NUCLEOTIDE SEQUENCE [LARGE SCALE GENOMIC DNA]</scope>
    <source>
        <strain evidence="1 2">CBS 707.79</strain>
    </source>
</reference>
<evidence type="ECO:0000313" key="2">
    <source>
        <dbReference type="Proteomes" id="UP000247810"/>
    </source>
</evidence>
<proteinExistence type="predicted"/>
<sequence>MLDDWFVLLYVICLCVDITLCKHIHYTINYTLPPPLTQEIIPMHTRLTTLP</sequence>
<organism evidence="1 2">
    <name type="scientific">Aspergillus ellipticus CBS 707.79</name>
    <dbReference type="NCBI Taxonomy" id="1448320"/>
    <lineage>
        <taxon>Eukaryota</taxon>
        <taxon>Fungi</taxon>
        <taxon>Dikarya</taxon>
        <taxon>Ascomycota</taxon>
        <taxon>Pezizomycotina</taxon>
        <taxon>Eurotiomycetes</taxon>
        <taxon>Eurotiomycetidae</taxon>
        <taxon>Eurotiales</taxon>
        <taxon>Aspergillaceae</taxon>
        <taxon>Aspergillus</taxon>
        <taxon>Aspergillus subgen. Circumdati</taxon>
    </lineage>
</organism>
<dbReference type="Proteomes" id="UP000247810">
    <property type="component" value="Unassembled WGS sequence"/>
</dbReference>
<accession>A0A319D8M5</accession>
<gene>
    <name evidence="1" type="ORF">BO71DRAFT_252911</name>
</gene>
<dbReference type="EMBL" id="KZ825889">
    <property type="protein sequence ID" value="PYH93621.1"/>
    <property type="molecule type" value="Genomic_DNA"/>
</dbReference>
<dbReference type="AlphaFoldDB" id="A0A319D8M5"/>
<name>A0A319D8M5_9EURO</name>
<evidence type="ECO:0000313" key="1">
    <source>
        <dbReference type="EMBL" id="PYH93621.1"/>
    </source>
</evidence>
<keyword evidence="2" id="KW-1185">Reference proteome</keyword>
<dbReference type="VEuPathDB" id="FungiDB:BO71DRAFT_252911"/>